<accession>A0A383ETM7</accession>
<dbReference type="EMBL" id="UINC01228801">
    <property type="protein sequence ID" value="SVE60266.1"/>
    <property type="molecule type" value="Genomic_DNA"/>
</dbReference>
<proteinExistence type="predicted"/>
<name>A0A383ETM7_9ZZZZ</name>
<reference evidence="1" key="1">
    <citation type="submission" date="2018-05" db="EMBL/GenBank/DDBJ databases">
        <authorList>
            <person name="Lanie J.A."/>
            <person name="Ng W.-L."/>
            <person name="Kazmierczak K.M."/>
            <person name="Andrzejewski T.M."/>
            <person name="Davidsen T.M."/>
            <person name="Wayne K.J."/>
            <person name="Tettelin H."/>
            <person name="Glass J.I."/>
            <person name="Rusch D."/>
            <person name="Podicherti R."/>
            <person name="Tsui H.-C.T."/>
            <person name="Winkler M.E."/>
        </authorList>
    </citation>
    <scope>NUCLEOTIDE SEQUENCE</scope>
</reference>
<evidence type="ECO:0000313" key="1">
    <source>
        <dbReference type="EMBL" id="SVE60266.1"/>
    </source>
</evidence>
<feature type="non-terminal residue" evidence="1">
    <location>
        <position position="39"/>
    </location>
</feature>
<protein>
    <submittedName>
        <fullName evidence="1">Uncharacterized protein</fullName>
    </submittedName>
</protein>
<gene>
    <name evidence="1" type="ORF">METZ01_LOCUS513120</name>
</gene>
<organism evidence="1">
    <name type="scientific">marine metagenome</name>
    <dbReference type="NCBI Taxonomy" id="408172"/>
    <lineage>
        <taxon>unclassified sequences</taxon>
        <taxon>metagenomes</taxon>
        <taxon>ecological metagenomes</taxon>
    </lineage>
</organism>
<sequence>MKNSFPGENDMDCQACTMGSYPKIPGYVQRRRSQLYLSS</sequence>
<dbReference type="AlphaFoldDB" id="A0A383ETM7"/>